<feature type="domain" description="Replication-associated protein G2P N-terminal" evidence="1">
    <location>
        <begin position="4"/>
        <end position="224"/>
    </location>
</feature>
<gene>
    <name evidence="2" type="ORF">C666_12650</name>
</gene>
<dbReference type="EMBL" id="AMXE01000050">
    <property type="protein sequence ID" value="ENO86705.1"/>
    <property type="molecule type" value="Genomic_DNA"/>
</dbReference>
<proteinExistence type="predicted"/>
<comment type="caution">
    <text evidence="2">The sequence shown here is derived from an EMBL/GenBank/DDBJ whole genome shotgun (WGS) entry which is preliminary data.</text>
</comment>
<dbReference type="GO" id="GO:0006260">
    <property type="term" value="P:DNA replication"/>
    <property type="evidence" value="ECO:0007669"/>
    <property type="project" value="InterPro"/>
</dbReference>
<organism evidence="2 3">
    <name type="scientific">Thauera linaloolentis (strain DSM 12138 / JCM 21573 / CCUG 41526 / CIP 105981 / IAM 15112 / NBRC 102519 / 47Lol)</name>
    <dbReference type="NCBI Taxonomy" id="1123367"/>
    <lineage>
        <taxon>Bacteria</taxon>
        <taxon>Pseudomonadati</taxon>
        <taxon>Pseudomonadota</taxon>
        <taxon>Betaproteobacteria</taxon>
        <taxon>Rhodocyclales</taxon>
        <taxon>Zoogloeaceae</taxon>
        <taxon>Thauera</taxon>
    </lineage>
</organism>
<dbReference type="InterPro" id="IPR022686">
    <property type="entry name" value="G2P_N"/>
</dbReference>
<dbReference type="AlphaFoldDB" id="N6Y544"/>
<dbReference type="STRING" id="1123367.GCA_000621305_02253"/>
<evidence type="ECO:0000259" key="1">
    <source>
        <dbReference type="Pfam" id="PF05144"/>
    </source>
</evidence>
<dbReference type="Pfam" id="PF05144">
    <property type="entry name" value="Phage_CRI"/>
    <property type="match status" value="1"/>
</dbReference>
<accession>N6Y544</accession>
<dbReference type="OrthoDB" id="8479364at2"/>
<name>N6Y544_THAL4</name>
<evidence type="ECO:0000313" key="2">
    <source>
        <dbReference type="EMBL" id="ENO86705.1"/>
    </source>
</evidence>
<dbReference type="Proteomes" id="UP000013232">
    <property type="component" value="Unassembled WGS sequence"/>
</dbReference>
<evidence type="ECO:0000313" key="3">
    <source>
        <dbReference type="Proteomes" id="UP000013232"/>
    </source>
</evidence>
<dbReference type="eggNOG" id="ENOG5033PIB">
    <property type="taxonomic scope" value="Bacteria"/>
</dbReference>
<dbReference type="NCBIfam" id="TIGR01629">
    <property type="entry name" value="rep_II_X"/>
    <property type="match status" value="1"/>
</dbReference>
<sequence>MLLIDWLTLRIKLHPSMGQALWDRVMACRGRMQCFDSDGVLMWEKNTLDVDKLRSDTVGLVWQIQSDGRDEYLVVAGSPASLANDGLNVFGSLDIIQCAETIIRVARKSLHAILPGYMAWQCRRIDVTGNYLLPDYDSVKQALQMLMVTDGGRRRASSAKNGGDTVSWNPKSDLAKGKAYHKGPQLRMLSRKGKVAVSEEQLELSDRLLRLEHTRPSRWFRRMEEAGGKWWDLDEDKLQGLYRDFFGPLVDGVEVKDMERDAVIKMIRDANDITKGRAEAAFTTLVNIRQFGFEQVKGYMPRSTFQLHLKYLRAAGISDGDMHTAKVIPLRPVRIVLAQPVGSWDELRRAA</sequence>
<reference evidence="2 3" key="1">
    <citation type="submission" date="2012-09" db="EMBL/GenBank/DDBJ databases">
        <title>Draft Genome Sequences of 6 Strains from Genus Thauera.</title>
        <authorList>
            <person name="Liu B."/>
            <person name="Shapleigh J.P."/>
            <person name="Frostegard A.H."/>
        </authorList>
    </citation>
    <scope>NUCLEOTIDE SEQUENCE [LARGE SCALE GENOMIC DNA]</scope>
    <source>
        <strain evidence="3">47Lol / DSM 12138</strain>
    </source>
</reference>
<protein>
    <recommendedName>
        <fullName evidence="1">Replication-associated protein G2P N-terminal domain-containing protein</fullName>
    </recommendedName>
</protein>
<dbReference type="InterPro" id="IPR006516">
    <property type="entry name" value="G2P"/>
</dbReference>
<keyword evidence="3" id="KW-1185">Reference proteome</keyword>
<dbReference type="RefSeq" id="WP_004339844.1">
    <property type="nucleotide sequence ID" value="NZ_AMXE01000050.1"/>
</dbReference>